<reference evidence="1" key="1">
    <citation type="submission" date="2022-07" db="EMBL/GenBank/DDBJ databases">
        <authorList>
            <person name="Otstavnykh N."/>
            <person name="Isaeva M."/>
            <person name="Bystritskaya E."/>
        </authorList>
    </citation>
    <scope>NUCLEOTIDE SEQUENCE</scope>
    <source>
        <strain evidence="1">10Alg 79</strain>
    </source>
</reference>
<proteinExistence type="predicted"/>
<evidence type="ECO:0000313" key="2">
    <source>
        <dbReference type="Proteomes" id="UP001227162"/>
    </source>
</evidence>
<accession>A0AAJ1UBC5</accession>
<dbReference type="Pfam" id="PF13704">
    <property type="entry name" value="Glyco_tranf_2_4"/>
    <property type="match status" value="1"/>
</dbReference>
<organism evidence="1 2">
    <name type="scientific">Rhodalgimonas zhirmunskyi</name>
    <dbReference type="NCBI Taxonomy" id="2964767"/>
    <lineage>
        <taxon>Bacteria</taxon>
        <taxon>Pseudomonadati</taxon>
        <taxon>Pseudomonadota</taxon>
        <taxon>Alphaproteobacteria</taxon>
        <taxon>Rhodobacterales</taxon>
        <taxon>Roseobacteraceae</taxon>
        <taxon>Rhodalgimonas</taxon>
    </lineage>
</organism>
<dbReference type="EMBL" id="JANFFA010000004">
    <property type="protein sequence ID" value="MDQ2095355.1"/>
    <property type="molecule type" value="Genomic_DNA"/>
</dbReference>
<reference evidence="1" key="2">
    <citation type="submission" date="2023-04" db="EMBL/GenBank/DDBJ databases">
        <title>'Rhodoalgimonas zhirmunskyi' gen. nov., isolated from a red alga.</title>
        <authorList>
            <person name="Nedashkovskaya O.I."/>
            <person name="Otstavnykh N.Y."/>
            <person name="Bystritskaya E.P."/>
            <person name="Balabanova L.A."/>
            <person name="Isaeva M.P."/>
        </authorList>
    </citation>
    <scope>NUCLEOTIDE SEQUENCE</scope>
    <source>
        <strain evidence="1">10Alg 79</strain>
    </source>
</reference>
<dbReference type="AlphaFoldDB" id="A0AAJ1UBC5"/>
<dbReference type="Proteomes" id="UP001227162">
    <property type="component" value="Unassembled WGS sequence"/>
</dbReference>
<name>A0AAJ1UBC5_9RHOB</name>
<protein>
    <submittedName>
        <fullName evidence="1">Glycosyltransferase family 2 protein</fullName>
    </submittedName>
</protein>
<gene>
    <name evidence="1" type="ORF">NOI20_14650</name>
</gene>
<evidence type="ECO:0000313" key="1">
    <source>
        <dbReference type="EMBL" id="MDQ2095355.1"/>
    </source>
</evidence>
<comment type="caution">
    <text evidence="1">The sequence shown here is derived from an EMBL/GenBank/DDBJ whole genome shotgun (WGS) entry which is preliminary data.</text>
</comment>
<sequence length="293" mass="31974">MEQTKIPTWGIVTTARATPRDIARFVAHHLGLGAARIDIYLDGQDPPPLAHPRLRFHAGAKAAHLHHRQMANAAHCYGDTTLDWLAHIDLDEFLLPEQPLAKQLAQLPENIAQAKLMPVEALAPLTGPVRHFKRPSAQAGQPRAVLETLYPDYGLHLRSGLISHSEGKAIFRTRLPLKPGVHRFRQNAPAARLPLTPLAHIHAPSWQAFQAALPARLKSGSYAAARPGQISIQTLLETLQDTGGEPAVKAFFQTVSTASPDHLAALDALGMLLTQDLQLDAKAQTLFPDLPQE</sequence>
<keyword evidence="2" id="KW-1185">Reference proteome</keyword>